<proteinExistence type="predicted"/>
<name>A0A2W5FUK0_9BACT</name>
<organism evidence="2 3">
    <name type="scientific">Micavibrio aeruginosavorus</name>
    <dbReference type="NCBI Taxonomy" id="349221"/>
    <lineage>
        <taxon>Bacteria</taxon>
        <taxon>Pseudomonadati</taxon>
        <taxon>Bdellovibrionota</taxon>
        <taxon>Bdellovibrionia</taxon>
        <taxon>Bdellovibrionales</taxon>
        <taxon>Pseudobdellovibrionaceae</taxon>
        <taxon>Micavibrio</taxon>
    </lineage>
</organism>
<evidence type="ECO:0000256" key="1">
    <source>
        <dbReference type="SAM" id="Phobius"/>
    </source>
</evidence>
<feature type="transmembrane region" description="Helical" evidence="1">
    <location>
        <begin position="36"/>
        <end position="53"/>
    </location>
</feature>
<keyword evidence="1" id="KW-1133">Transmembrane helix</keyword>
<dbReference type="Proteomes" id="UP000249739">
    <property type="component" value="Unassembled WGS sequence"/>
</dbReference>
<dbReference type="EMBL" id="QFOT01000001">
    <property type="protein sequence ID" value="PZP57507.1"/>
    <property type="molecule type" value="Genomic_DNA"/>
</dbReference>
<protein>
    <submittedName>
        <fullName evidence="2">Uncharacterized protein</fullName>
    </submittedName>
</protein>
<comment type="caution">
    <text evidence="2">The sequence shown here is derived from an EMBL/GenBank/DDBJ whole genome shotgun (WGS) entry which is preliminary data.</text>
</comment>
<keyword evidence="1" id="KW-0812">Transmembrane</keyword>
<gene>
    <name evidence="2" type="ORF">DI586_00280</name>
</gene>
<accession>A0A2W5FUK0</accession>
<evidence type="ECO:0000313" key="3">
    <source>
        <dbReference type="Proteomes" id="UP000249739"/>
    </source>
</evidence>
<keyword evidence="1" id="KW-0472">Membrane</keyword>
<reference evidence="2 3" key="1">
    <citation type="submission" date="2017-08" db="EMBL/GenBank/DDBJ databases">
        <title>Infants hospitalized years apart are colonized by the same room-sourced microbial strains.</title>
        <authorList>
            <person name="Brooks B."/>
            <person name="Olm M.R."/>
            <person name="Firek B.A."/>
            <person name="Baker R."/>
            <person name="Thomas B.C."/>
            <person name="Morowitz M.J."/>
            <person name="Banfield J.F."/>
        </authorList>
    </citation>
    <scope>NUCLEOTIDE SEQUENCE [LARGE SCALE GENOMIC DNA]</scope>
    <source>
        <strain evidence="2">S2_006_000_R2_64</strain>
    </source>
</reference>
<dbReference type="AlphaFoldDB" id="A0A2W5FUK0"/>
<sequence>MNQDFALEIDEDNIVTNHFKKIFRGDSMKKLSKRKIIVFNTALFTLLLIFILINQKDIRQDLCTKEITCFGFHTNPQSGCAMTELGECISPKYKRLNSGCTRDANGECFKQIEF</sequence>
<evidence type="ECO:0000313" key="2">
    <source>
        <dbReference type="EMBL" id="PZP57507.1"/>
    </source>
</evidence>